<dbReference type="FunFam" id="3.30.160.60:FF:000007">
    <property type="entry name" value="Basic krueppel-like factor 3"/>
    <property type="match status" value="1"/>
</dbReference>
<dbReference type="SMART" id="SM00355">
    <property type="entry name" value="ZnF_C2H2"/>
    <property type="match status" value="4"/>
</dbReference>
<dbReference type="Gene3D" id="3.30.160.60">
    <property type="entry name" value="Classic Zinc Finger"/>
    <property type="match status" value="3"/>
</dbReference>
<dbReference type="InterPro" id="IPR036236">
    <property type="entry name" value="Znf_C2H2_sf"/>
</dbReference>
<keyword evidence="3" id="KW-0862">Zinc</keyword>
<dbReference type="GO" id="GO:0000981">
    <property type="term" value="F:DNA-binding transcription factor activity, RNA polymerase II-specific"/>
    <property type="evidence" value="ECO:0007669"/>
    <property type="project" value="TreeGrafter"/>
</dbReference>
<evidence type="ECO:0000256" key="4">
    <source>
        <dbReference type="PROSITE-ProRule" id="PRU00042"/>
    </source>
</evidence>
<dbReference type="GO" id="GO:0008270">
    <property type="term" value="F:zinc ion binding"/>
    <property type="evidence" value="ECO:0007669"/>
    <property type="project" value="UniProtKB-KW"/>
</dbReference>
<name>A0A1D2M1J7_ORCCI</name>
<feature type="domain" description="C2H2-type" evidence="5">
    <location>
        <begin position="15"/>
        <end position="44"/>
    </location>
</feature>
<evidence type="ECO:0000256" key="2">
    <source>
        <dbReference type="ARBA" id="ARBA00022771"/>
    </source>
</evidence>
<comment type="caution">
    <text evidence="6">The sequence shown here is derived from an EMBL/GenBank/DDBJ whole genome shotgun (WGS) entry which is preliminary data.</text>
</comment>
<evidence type="ECO:0000256" key="3">
    <source>
        <dbReference type="ARBA" id="ARBA00022833"/>
    </source>
</evidence>
<keyword evidence="1" id="KW-0479">Metal-binding</keyword>
<keyword evidence="7" id="KW-1185">Reference proteome</keyword>
<feature type="domain" description="C2H2-type" evidence="5">
    <location>
        <begin position="75"/>
        <end position="105"/>
    </location>
</feature>
<dbReference type="OrthoDB" id="5945507at2759"/>
<dbReference type="InterPro" id="IPR013087">
    <property type="entry name" value="Znf_C2H2_type"/>
</dbReference>
<dbReference type="PROSITE" id="PS50157">
    <property type="entry name" value="ZINC_FINGER_C2H2_2"/>
    <property type="match status" value="3"/>
</dbReference>
<gene>
    <name evidence="6" type="ORF">Ocin01_19848</name>
</gene>
<feature type="domain" description="C2H2-type" evidence="5">
    <location>
        <begin position="45"/>
        <end position="74"/>
    </location>
</feature>
<evidence type="ECO:0000313" key="7">
    <source>
        <dbReference type="Proteomes" id="UP000094527"/>
    </source>
</evidence>
<evidence type="ECO:0000256" key="1">
    <source>
        <dbReference type="ARBA" id="ARBA00022723"/>
    </source>
</evidence>
<dbReference type="SUPFAM" id="SSF57667">
    <property type="entry name" value="beta-beta-alpha zinc fingers"/>
    <property type="match status" value="2"/>
</dbReference>
<organism evidence="6 7">
    <name type="scientific">Orchesella cincta</name>
    <name type="common">Springtail</name>
    <name type="synonym">Podura cincta</name>
    <dbReference type="NCBI Taxonomy" id="48709"/>
    <lineage>
        <taxon>Eukaryota</taxon>
        <taxon>Metazoa</taxon>
        <taxon>Ecdysozoa</taxon>
        <taxon>Arthropoda</taxon>
        <taxon>Hexapoda</taxon>
        <taxon>Collembola</taxon>
        <taxon>Entomobryomorpha</taxon>
        <taxon>Entomobryoidea</taxon>
        <taxon>Orchesellidae</taxon>
        <taxon>Orchesellinae</taxon>
        <taxon>Orchesella</taxon>
    </lineage>
</organism>
<evidence type="ECO:0000313" key="6">
    <source>
        <dbReference type="EMBL" id="ODM86834.1"/>
    </source>
</evidence>
<sequence length="131" mass="15655">MKQQHDNTSQLVRLHLCDFEGCLKSYTRRRNLIAHQRTHTGDRPYRCSWESCGKSFTKSAYLIDHRKIHNGEKPYHCGWEGGCSFKFRSNEDLKRHYRTHKQENPFLCQYCSSTFSRKYLLADMVKIAHHM</sequence>
<reference evidence="6 7" key="1">
    <citation type="journal article" date="2016" name="Genome Biol. Evol.">
        <title>Gene Family Evolution Reflects Adaptation to Soil Environmental Stressors in the Genome of the Collembolan Orchesella cincta.</title>
        <authorList>
            <person name="Faddeeva-Vakhrusheva A."/>
            <person name="Derks M.F."/>
            <person name="Anvar S.Y."/>
            <person name="Agamennone V."/>
            <person name="Suring W."/>
            <person name="Smit S."/>
            <person name="van Straalen N.M."/>
            <person name="Roelofs D."/>
        </authorList>
    </citation>
    <scope>NUCLEOTIDE SEQUENCE [LARGE SCALE GENOMIC DNA]</scope>
    <source>
        <tissue evidence="6">Mixed pool</tissue>
    </source>
</reference>
<dbReference type="PANTHER" id="PTHR23235">
    <property type="entry name" value="KRUEPPEL-LIKE TRANSCRIPTION FACTOR"/>
    <property type="match status" value="1"/>
</dbReference>
<dbReference type="Proteomes" id="UP000094527">
    <property type="component" value="Unassembled WGS sequence"/>
</dbReference>
<accession>A0A1D2M1J7</accession>
<keyword evidence="2 4" id="KW-0863">Zinc-finger</keyword>
<dbReference type="GO" id="GO:0000978">
    <property type="term" value="F:RNA polymerase II cis-regulatory region sequence-specific DNA binding"/>
    <property type="evidence" value="ECO:0007669"/>
    <property type="project" value="TreeGrafter"/>
</dbReference>
<dbReference type="STRING" id="48709.A0A1D2M1J7"/>
<dbReference type="AlphaFoldDB" id="A0A1D2M1J7"/>
<dbReference type="PANTHER" id="PTHR23235:SF120">
    <property type="entry name" value="KRUPPEL-LIKE FACTOR 15"/>
    <property type="match status" value="1"/>
</dbReference>
<evidence type="ECO:0000259" key="5">
    <source>
        <dbReference type="PROSITE" id="PS50157"/>
    </source>
</evidence>
<dbReference type="OMA" id="FICKWER"/>
<dbReference type="Pfam" id="PF00096">
    <property type="entry name" value="zf-C2H2"/>
    <property type="match status" value="3"/>
</dbReference>
<protein>
    <submittedName>
        <fullName evidence="6">Putative zinc finger protein</fullName>
    </submittedName>
</protein>
<proteinExistence type="predicted"/>
<dbReference type="PROSITE" id="PS00028">
    <property type="entry name" value="ZINC_FINGER_C2H2_1"/>
    <property type="match status" value="2"/>
</dbReference>
<dbReference type="EMBL" id="LJIJ01007040">
    <property type="protein sequence ID" value="ODM86834.1"/>
    <property type="molecule type" value="Genomic_DNA"/>
</dbReference>